<evidence type="ECO:0000313" key="5">
    <source>
        <dbReference type="Proteomes" id="UP000663829"/>
    </source>
</evidence>
<evidence type="ECO:0000313" key="2">
    <source>
        <dbReference type="EMBL" id="CAF1656174.1"/>
    </source>
</evidence>
<gene>
    <name evidence="2" type="ORF">GPM918_LOCUS45772</name>
    <name evidence="1" type="ORF">OVA965_LOCUS33191</name>
    <name evidence="4" type="ORF">SRO942_LOCUS48616</name>
    <name evidence="3" type="ORF">TMI583_LOCUS34070</name>
</gene>
<proteinExistence type="predicted"/>
<sequence>MKTSSGAMGIGKYRDPNEVFPPYKGIRRTDTEYAKVSRIASLEILGQIVI</sequence>
<evidence type="ECO:0000313" key="1">
    <source>
        <dbReference type="EMBL" id="CAF1405721.1"/>
    </source>
</evidence>
<dbReference type="Proteomes" id="UP000663829">
    <property type="component" value="Unassembled WGS sequence"/>
</dbReference>
<dbReference type="EMBL" id="CAJOBA010048341">
    <property type="protein sequence ID" value="CAF4211324.1"/>
    <property type="molecule type" value="Genomic_DNA"/>
</dbReference>
<dbReference type="EMBL" id="CAJOBC010125786">
    <property type="protein sequence ID" value="CAF4594216.1"/>
    <property type="molecule type" value="Genomic_DNA"/>
</dbReference>
<accession>A0A816F810</accession>
<dbReference type="Proteomes" id="UP000682733">
    <property type="component" value="Unassembled WGS sequence"/>
</dbReference>
<keyword evidence="5" id="KW-1185">Reference proteome</keyword>
<comment type="caution">
    <text evidence="2">The sequence shown here is derived from an EMBL/GenBank/DDBJ whole genome shotgun (WGS) entry which is preliminary data.</text>
</comment>
<name>A0A816F810_9BILA</name>
<dbReference type="Proteomes" id="UP000681722">
    <property type="component" value="Unassembled WGS sequence"/>
</dbReference>
<dbReference type="EMBL" id="CAJNOQ010053634">
    <property type="protein sequence ID" value="CAF1656174.1"/>
    <property type="molecule type" value="Genomic_DNA"/>
</dbReference>
<dbReference type="Proteomes" id="UP000677228">
    <property type="component" value="Unassembled WGS sequence"/>
</dbReference>
<organism evidence="2 5">
    <name type="scientific">Didymodactylos carnosus</name>
    <dbReference type="NCBI Taxonomy" id="1234261"/>
    <lineage>
        <taxon>Eukaryota</taxon>
        <taxon>Metazoa</taxon>
        <taxon>Spiralia</taxon>
        <taxon>Gnathifera</taxon>
        <taxon>Rotifera</taxon>
        <taxon>Eurotatoria</taxon>
        <taxon>Bdelloidea</taxon>
        <taxon>Philodinida</taxon>
        <taxon>Philodinidae</taxon>
        <taxon>Didymodactylos</taxon>
    </lineage>
</organism>
<evidence type="ECO:0000313" key="3">
    <source>
        <dbReference type="EMBL" id="CAF4211324.1"/>
    </source>
</evidence>
<evidence type="ECO:0000313" key="4">
    <source>
        <dbReference type="EMBL" id="CAF4594216.1"/>
    </source>
</evidence>
<reference evidence="2" key="1">
    <citation type="submission" date="2021-02" db="EMBL/GenBank/DDBJ databases">
        <authorList>
            <person name="Nowell W R."/>
        </authorList>
    </citation>
    <scope>NUCLEOTIDE SEQUENCE</scope>
</reference>
<protein>
    <submittedName>
        <fullName evidence="2">Uncharacterized protein</fullName>
    </submittedName>
</protein>
<dbReference type="EMBL" id="CAJNOK010026606">
    <property type="protein sequence ID" value="CAF1405721.1"/>
    <property type="molecule type" value="Genomic_DNA"/>
</dbReference>
<dbReference type="AlphaFoldDB" id="A0A816F810"/>
<feature type="non-terminal residue" evidence="2">
    <location>
        <position position="50"/>
    </location>
</feature>